<dbReference type="FunFam" id="1.10.3720.10:FF:000003">
    <property type="entry name" value="Aliphatic sulfonate ABC transporter permease"/>
    <property type="match status" value="1"/>
</dbReference>
<keyword evidence="3 9" id="KW-0813">Transport</keyword>
<feature type="transmembrane region" description="Helical" evidence="9">
    <location>
        <begin position="142"/>
        <end position="165"/>
    </location>
</feature>
<proteinExistence type="inferred from homology"/>
<feature type="transmembrane region" description="Helical" evidence="9">
    <location>
        <begin position="177"/>
        <end position="195"/>
    </location>
</feature>
<dbReference type="CDD" id="cd06261">
    <property type="entry name" value="TM_PBP2"/>
    <property type="match status" value="1"/>
</dbReference>
<comment type="subcellular location">
    <subcellularLocation>
        <location evidence="1 9">Cell membrane</location>
        <topology evidence="1 9">Multi-pass membrane protein</topology>
    </subcellularLocation>
</comment>
<dbReference type="InterPro" id="IPR035906">
    <property type="entry name" value="MetI-like_sf"/>
</dbReference>
<keyword evidence="5 9" id="KW-0812">Transmembrane</keyword>
<keyword evidence="4" id="KW-1003">Cell membrane</keyword>
<evidence type="ECO:0000256" key="3">
    <source>
        <dbReference type="ARBA" id="ARBA00022448"/>
    </source>
</evidence>
<evidence type="ECO:0000256" key="6">
    <source>
        <dbReference type="ARBA" id="ARBA00022989"/>
    </source>
</evidence>
<dbReference type="PANTHER" id="PTHR30151">
    <property type="entry name" value="ALKANE SULFONATE ABC TRANSPORTER-RELATED, MEMBRANE SUBUNIT"/>
    <property type="match status" value="1"/>
</dbReference>
<gene>
    <name evidence="11" type="ordered locus">blr0918</name>
</gene>
<evidence type="ECO:0000256" key="4">
    <source>
        <dbReference type="ARBA" id="ARBA00022475"/>
    </source>
</evidence>
<keyword evidence="7 9" id="KW-0472">Membrane</keyword>
<dbReference type="PANTHER" id="PTHR30151:SF39">
    <property type="entry name" value="ABC TRANSPORTER PERMEASE PROTEIN"/>
    <property type="match status" value="1"/>
</dbReference>
<dbReference type="Gene3D" id="1.10.3720.10">
    <property type="entry name" value="MetI-like"/>
    <property type="match status" value="1"/>
</dbReference>
<comment type="similarity">
    <text evidence="2 9">Belongs to the binding-protein-dependent transport system permease family.</text>
</comment>
<dbReference type="STRING" id="224911.AAV28_01435"/>
<dbReference type="EnsemblBacteria" id="BAC46183">
    <property type="protein sequence ID" value="BAC46183"/>
    <property type="gene ID" value="BAC46183"/>
</dbReference>
<dbReference type="OrthoDB" id="9799271at2"/>
<evidence type="ECO:0000256" key="5">
    <source>
        <dbReference type="ARBA" id="ARBA00022692"/>
    </source>
</evidence>
<evidence type="ECO:0000313" key="11">
    <source>
        <dbReference type="EMBL" id="BAC46183.1"/>
    </source>
</evidence>
<dbReference type="GO" id="GO:0042918">
    <property type="term" value="P:alkanesulfonate transmembrane transport"/>
    <property type="evidence" value="ECO:0007669"/>
    <property type="project" value="UniProtKB-ARBA"/>
</dbReference>
<dbReference type="GO" id="GO:0010438">
    <property type="term" value="P:cellular response to sulfur starvation"/>
    <property type="evidence" value="ECO:0000318"/>
    <property type="project" value="GO_Central"/>
</dbReference>
<evidence type="ECO:0000259" key="10">
    <source>
        <dbReference type="PROSITE" id="PS50928"/>
    </source>
</evidence>
<dbReference type="EMBL" id="BA000040">
    <property type="protein sequence ID" value="BAC46183.1"/>
    <property type="molecule type" value="Genomic_DNA"/>
</dbReference>
<organism evidence="11 12">
    <name type="scientific">Bradyrhizobium diazoefficiens (strain JCM 10833 / BCRC 13528 / IAM 13628 / NBRC 14792 / USDA 110)</name>
    <dbReference type="NCBI Taxonomy" id="224911"/>
    <lineage>
        <taxon>Bacteria</taxon>
        <taxon>Pseudomonadati</taxon>
        <taxon>Pseudomonadota</taxon>
        <taxon>Alphaproteobacteria</taxon>
        <taxon>Hyphomicrobiales</taxon>
        <taxon>Nitrobacteraceae</taxon>
        <taxon>Bradyrhizobium</taxon>
    </lineage>
</organism>
<evidence type="ECO:0000256" key="8">
    <source>
        <dbReference type="ARBA" id="ARBA00056719"/>
    </source>
</evidence>
<feature type="transmembrane region" description="Helical" evidence="9">
    <location>
        <begin position="245"/>
        <end position="275"/>
    </location>
</feature>
<dbReference type="KEGG" id="bja:blr0918"/>
<reference evidence="12" key="1">
    <citation type="journal article" date="2002" name="DNA Res.">
        <title>Complete genomic sequence of nitrogen-fixing symbiotic bacterium Bradyrhizobium japonicum USDA110.</title>
        <authorList>
            <person name="Kaneko T."/>
            <person name="Nakamura Y."/>
            <person name="Sato S."/>
            <person name="Minamisawa K."/>
            <person name="Uchiumi T."/>
            <person name="Sasamoto S."/>
            <person name="Watanabe A."/>
            <person name="Idesawa K."/>
            <person name="Iriguchi M."/>
            <person name="Kawashima K."/>
            <person name="Kohara M."/>
            <person name="Matsumoto M."/>
            <person name="Shimpo S."/>
            <person name="Tsuruoka H."/>
            <person name="Wada T."/>
            <person name="Yamada M."/>
            <person name="Tabata S."/>
        </authorList>
    </citation>
    <scope>NUCLEOTIDE SEQUENCE [LARGE SCALE GENOMIC DNA]</scope>
    <source>
        <strain evidence="12">JCM 10833 / BCRC 13528 / IAM 13628 / NBRC 14792 / USDA 110</strain>
    </source>
</reference>
<name>Q89VX7_BRADU</name>
<dbReference type="InterPro" id="IPR000515">
    <property type="entry name" value="MetI-like"/>
</dbReference>
<accession>Q89VX7</accession>
<evidence type="ECO:0000256" key="2">
    <source>
        <dbReference type="ARBA" id="ARBA00009306"/>
    </source>
</evidence>
<dbReference type="PATRIC" id="fig|224911.5.peg.938"/>
<protein>
    <submittedName>
        <fullName evidence="11">ABC transporter permease protein</fullName>
    </submittedName>
</protein>
<dbReference type="SUPFAM" id="SSF161098">
    <property type="entry name" value="MetI-like"/>
    <property type="match status" value="1"/>
</dbReference>
<dbReference type="InParanoid" id="Q89VX7"/>
<comment type="function">
    <text evidence="8">Probably part of an ABC transporter complex. Probably responsible for the translocation of the substrate across the membrane.</text>
</comment>
<dbReference type="AlphaFoldDB" id="Q89VX7"/>
<keyword evidence="12" id="KW-1185">Reference proteome</keyword>
<feature type="transmembrane region" description="Helical" evidence="9">
    <location>
        <begin position="201"/>
        <end position="224"/>
    </location>
</feature>
<evidence type="ECO:0000256" key="9">
    <source>
        <dbReference type="RuleBase" id="RU363032"/>
    </source>
</evidence>
<keyword evidence="6 9" id="KW-1133">Transmembrane helix</keyword>
<sequence>MVVARRRSFRIPVTTPPRGYGSRIGARLRRACPGRRSWVWRHCCIPSQDALAMAMISDAPALQRSSEPAEGAAAPSRIARYARPVLGVLLPLALALGWELVVWSGWSNGRLVPPPSRVFVTITDLARSGELVRHIAATLWRVGLGFAFGVVAGTLLGAISGYWSLARRLLDPTVQALRAIPSLAWVPLFILWLGIFETSKIALIAVGVFFPVYLGVMGAILSVDRKIVEVGRTFRLSGPAMIRRILLPAVLPAYVVSLRVGLGLGWMFVVAAELIGASEGLGYLLLDGQQLGKPAQILAAIVIFAMLGKLTDWLIEVGSAPFLRWQDGFGRPRGA</sequence>
<dbReference type="PROSITE" id="PS50928">
    <property type="entry name" value="ABC_TM1"/>
    <property type="match status" value="1"/>
</dbReference>
<evidence type="ECO:0000256" key="7">
    <source>
        <dbReference type="ARBA" id="ARBA00023136"/>
    </source>
</evidence>
<dbReference type="Proteomes" id="UP000002526">
    <property type="component" value="Chromosome"/>
</dbReference>
<feature type="domain" description="ABC transmembrane type-1" evidence="10">
    <location>
        <begin position="135"/>
        <end position="315"/>
    </location>
</feature>
<feature type="transmembrane region" description="Helical" evidence="9">
    <location>
        <begin position="295"/>
        <end position="315"/>
    </location>
</feature>
<dbReference type="Pfam" id="PF00528">
    <property type="entry name" value="BPD_transp_1"/>
    <property type="match status" value="1"/>
</dbReference>
<evidence type="ECO:0000313" key="12">
    <source>
        <dbReference type="Proteomes" id="UP000002526"/>
    </source>
</evidence>
<evidence type="ECO:0000256" key="1">
    <source>
        <dbReference type="ARBA" id="ARBA00004651"/>
    </source>
</evidence>
<dbReference type="eggNOG" id="COG0600">
    <property type="taxonomic scope" value="Bacteria"/>
</dbReference>
<dbReference type="GO" id="GO:0005886">
    <property type="term" value="C:plasma membrane"/>
    <property type="evidence" value="ECO:0000318"/>
    <property type="project" value="GO_Central"/>
</dbReference>
<dbReference type="HOGENOM" id="CLU_046113_1_2_5"/>
<feature type="transmembrane region" description="Helical" evidence="9">
    <location>
        <begin position="85"/>
        <end position="106"/>
    </location>
</feature>
<dbReference type="PhylomeDB" id="Q89VX7"/>